<feature type="non-terminal residue" evidence="2">
    <location>
        <position position="1"/>
    </location>
</feature>
<proteinExistence type="predicted"/>
<evidence type="ECO:0000313" key="2">
    <source>
        <dbReference type="EMBL" id="KAI7757092.1"/>
    </source>
</evidence>
<dbReference type="EMBL" id="JAMZMK010000185">
    <property type="protein sequence ID" value="KAI7757092.1"/>
    <property type="molecule type" value="Genomic_DNA"/>
</dbReference>
<dbReference type="AlphaFoldDB" id="A0AAD5GVC6"/>
<gene>
    <name evidence="2" type="ORF">M8C21_028492</name>
</gene>
<evidence type="ECO:0000313" key="3">
    <source>
        <dbReference type="Proteomes" id="UP001206925"/>
    </source>
</evidence>
<reference evidence="2" key="1">
    <citation type="submission" date="2022-06" db="EMBL/GenBank/DDBJ databases">
        <title>Uncovering the hologenomic basis of an extraordinary plant invasion.</title>
        <authorList>
            <person name="Bieker V.C."/>
            <person name="Martin M.D."/>
            <person name="Gilbert T."/>
            <person name="Hodgins K."/>
            <person name="Battlay P."/>
            <person name="Petersen B."/>
            <person name="Wilson J."/>
        </authorList>
    </citation>
    <scope>NUCLEOTIDE SEQUENCE</scope>
    <source>
        <strain evidence="2">AA19_3_7</strain>
        <tissue evidence="2">Leaf</tissue>
    </source>
</reference>
<keyword evidence="3" id="KW-1185">Reference proteome</keyword>
<sequence>TIWNEGRASKSTKTEEKEREHRREIDAAKENMYKEKYWGKSIQELDLSNCQQCTPSYRLLPEDVSNTVTRIILLNTCVETSMKKACSDVKMTGRPKRTTTKNRSEWWWFVEVMVGFVGGEDSRPDLFHLVRFRPDLVLMMMMLVSGFDGFELSLVEDTLKVAT</sequence>
<feature type="compositionally biased region" description="Basic and acidic residues" evidence="1">
    <location>
        <begin position="12"/>
        <end position="25"/>
    </location>
</feature>
<dbReference type="Proteomes" id="UP001206925">
    <property type="component" value="Unassembled WGS sequence"/>
</dbReference>
<name>A0AAD5GVC6_AMBAR</name>
<organism evidence="2 3">
    <name type="scientific">Ambrosia artemisiifolia</name>
    <name type="common">Common ragweed</name>
    <dbReference type="NCBI Taxonomy" id="4212"/>
    <lineage>
        <taxon>Eukaryota</taxon>
        <taxon>Viridiplantae</taxon>
        <taxon>Streptophyta</taxon>
        <taxon>Embryophyta</taxon>
        <taxon>Tracheophyta</taxon>
        <taxon>Spermatophyta</taxon>
        <taxon>Magnoliopsida</taxon>
        <taxon>eudicotyledons</taxon>
        <taxon>Gunneridae</taxon>
        <taxon>Pentapetalae</taxon>
        <taxon>asterids</taxon>
        <taxon>campanulids</taxon>
        <taxon>Asterales</taxon>
        <taxon>Asteraceae</taxon>
        <taxon>Asteroideae</taxon>
        <taxon>Heliantheae alliance</taxon>
        <taxon>Heliantheae</taxon>
        <taxon>Ambrosia</taxon>
    </lineage>
</organism>
<accession>A0AAD5GVC6</accession>
<comment type="caution">
    <text evidence="2">The sequence shown here is derived from an EMBL/GenBank/DDBJ whole genome shotgun (WGS) entry which is preliminary data.</text>
</comment>
<feature type="region of interest" description="Disordered" evidence="1">
    <location>
        <begin position="1"/>
        <end position="25"/>
    </location>
</feature>
<protein>
    <submittedName>
        <fullName evidence="2">Uncharacterized protein</fullName>
    </submittedName>
</protein>
<evidence type="ECO:0000256" key="1">
    <source>
        <dbReference type="SAM" id="MobiDB-lite"/>
    </source>
</evidence>